<dbReference type="RefSeq" id="WP_078717356.1">
    <property type="nucleotide sequence ID" value="NZ_FUYC01000007.1"/>
</dbReference>
<dbReference type="Proteomes" id="UP000190027">
    <property type="component" value="Unassembled WGS sequence"/>
</dbReference>
<gene>
    <name evidence="2" type="ORF">SAMN02745704_01797</name>
</gene>
<sequence length="99" mass="11000">MTGLTPPRWWWLMACACAGQGVWALILLWCRLRYDRCEAAAAGIAPLFFLLGGGAGMIYGLLQRDAVLLLGQGTALILGWRWLRCVRAEISKQNHGKQK</sequence>
<dbReference type="EMBL" id="FUYC01000007">
    <property type="protein sequence ID" value="SKA84665.1"/>
    <property type="molecule type" value="Genomic_DNA"/>
</dbReference>
<keyword evidence="1" id="KW-1133">Transmembrane helix</keyword>
<proteinExistence type="predicted"/>
<dbReference type="OrthoDB" id="5465287at2"/>
<organism evidence="2 3">
    <name type="scientific">Paucidesulfovibrio gracilis DSM 16080</name>
    <dbReference type="NCBI Taxonomy" id="1121449"/>
    <lineage>
        <taxon>Bacteria</taxon>
        <taxon>Pseudomonadati</taxon>
        <taxon>Thermodesulfobacteriota</taxon>
        <taxon>Desulfovibrionia</taxon>
        <taxon>Desulfovibrionales</taxon>
        <taxon>Desulfovibrionaceae</taxon>
        <taxon>Paucidesulfovibrio</taxon>
    </lineage>
</organism>
<dbReference type="AlphaFoldDB" id="A0A1T4X6I6"/>
<accession>A0A1T4X6I6</accession>
<keyword evidence="1" id="KW-0472">Membrane</keyword>
<name>A0A1T4X6I6_9BACT</name>
<evidence type="ECO:0000256" key="1">
    <source>
        <dbReference type="SAM" id="Phobius"/>
    </source>
</evidence>
<evidence type="ECO:0008006" key="4">
    <source>
        <dbReference type="Google" id="ProtNLM"/>
    </source>
</evidence>
<dbReference type="STRING" id="1121449.SAMN02745704_01797"/>
<feature type="transmembrane region" description="Helical" evidence="1">
    <location>
        <begin position="12"/>
        <end position="32"/>
    </location>
</feature>
<keyword evidence="3" id="KW-1185">Reference proteome</keyword>
<evidence type="ECO:0000313" key="3">
    <source>
        <dbReference type="Proteomes" id="UP000190027"/>
    </source>
</evidence>
<protein>
    <recommendedName>
        <fullName evidence="4">Lipid A biosynthesis N-terminal domain-containing protein</fullName>
    </recommendedName>
</protein>
<reference evidence="2 3" key="1">
    <citation type="submission" date="2017-02" db="EMBL/GenBank/DDBJ databases">
        <authorList>
            <person name="Peterson S.W."/>
        </authorList>
    </citation>
    <scope>NUCLEOTIDE SEQUENCE [LARGE SCALE GENOMIC DNA]</scope>
    <source>
        <strain evidence="2 3">DSM 16080</strain>
    </source>
</reference>
<feature type="transmembrane region" description="Helical" evidence="1">
    <location>
        <begin position="66"/>
        <end position="83"/>
    </location>
</feature>
<feature type="transmembrane region" description="Helical" evidence="1">
    <location>
        <begin position="39"/>
        <end position="60"/>
    </location>
</feature>
<keyword evidence="1" id="KW-0812">Transmembrane</keyword>
<evidence type="ECO:0000313" key="2">
    <source>
        <dbReference type="EMBL" id="SKA84665.1"/>
    </source>
</evidence>